<keyword evidence="3" id="KW-0547">Nucleotide-binding</keyword>
<organism evidence="10 11">
    <name type="scientific">Kineosporia babensis</name>
    <dbReference type="NCBI Taxonomy" id="499548"/>
    <lineage>
        <taxon>Bacteria</taxon>
        <taxon>Bacillati</taxon>
        <taxon>Actinomycetota</taxon>
        <taxon>Actinomycetes</taxon>
        <taxon>Kineosporiales</taxon>
        <taxon>Kineosporiaceae</taxon>
        <taxon>Kineosporia</taxon>
    </lineage>
</organism>
<keyword evidence="4" id="KW-0067">ATP-binding</keyword>
<dbReference type="GO" id="GO:0005524">
    <property type="term" value="F:ATP binding"/>
    <property type="evidence" value="ECO:0007669"/>
    <property type="project" value="UniProtKB-KW"/>
</dbReference>
<feature type="domain" description="ABC transporter" evidence="8">
    <location>
        <begin position="351"/>
        <end position="604"/>
    </location>
</feature>
<dbReference type="GO" id="GO:0034040">
    <property type="term" value="F:ATPase-coupled lipid transmembrane transporter activity"/>
    <property type="evidence" value="ECO:0007669"/>
    <property type="project" value="TreeGrafter"/>
</dbReference>
<evidence type="ECO:0000259" key="8">
    <source>
        <dbReference type="PROSITE" id="PS50893"/>
    </source>
</evidence>
<dbReference type="InterPro" id="IPR003593">
    <property type="entry name" value="AAA+_ATPase"/>
</dbReference>
<feature type="transmembrane region" description="Helical" evidence="7">
    <location>
        <begin position="160"/>
        <end position="180"/>
    </location>
</feature>
<evidence type="ECO:0000313" key="10">
    <source>
        <dbReference type="EMBL" id="MCD5314265.1"/>
    </source>
</evidence>
<evidence type="ECO:0000313" key="11">
    <source>
        <dbReference type="Proteomes" id="UP001138997"/>
    </source>
</evidence>
<evidence type="ECO:0000259" key="9">
    <source>
        <dbReference type="PROSITE" id="PS50929"/>
    </source>
</evidence>
<feature type="transmembrane region" description="Helical" evidence="7">
    <location>
        <begin position="134"/>
        <end position="154"/>
    </location>
</feature>
<dbReference type="InterPro" id="IPR011527">
    <property type="entry name" value="ABC1_TM_dom"/>
</dbReference>
<dbReference type="GO" id="GO:0034775">
    <property type="term" value="P:glutathione transmembrane transport"/>
    <property type="evidence" value="ECO:0007669"/>
    <property type="project" value="InterPro"/>
</dbReference>
<keyword evidence="6 7" id="KW-0472">Membrane</keyword>
<dbReference type="PROSITE" id="PS50893">
    <property type="entry name" value="ABC_TRANSPORTER_2"/>
    <property type="match status" value="1"/>
</dbReference>
<dbReference type="InterPro" id="IPR003439">
    <property type="entry name" value="ABC_transporter-like_ATP-bd"/>
</dbReference>
<dbReference type="RefSeq" id="WP_231446632.1">
    <property type="nucleotide sequence ID" value="NZ_JAJOMB010000015.1"/>
</dbReference>
<dbReference type="InterPro" id="IPR039421">
    <property type="entry name" value="Type_1_exporter"/>
</dbReference>
<dbReference type="EMBL" id="JAJOMB010000015">
    <property type="protein sequence ID" value="MCD5314265.1"/>
    <property type="molecule type" value="Genomic_DNA"/>
</dbReference>
<dbReference type="AlphaFoldDB" id="A0A9X1NHR8"/>
<protein>
    <submittedName>
        <fullName evidence="10">Thiol reductant ABC exporter subunit CydC</fullName>
    </submittedName>
</protein>
<evidence type="ECO:0000256" key="3">
    <source>
        <dbReference type="ARBA" id="ARBA00022741"/>
    </source>
</evidence>
<feature type="transmembrane region" description="Helical" evidence="7">
    <location>
        <begin position="18"/>
        <end position="41"/>
    </location>
</feature>
<dbReference type="NCBIfam" id="TIGR02868">
    <property type="entry name" value="CydC"/>
    <property type="match status" value="1"/>
</dbReference>
<dbReference type="InterPro" id="IPR036640">
    <property type="entry name" value="ABC1_TM_sf"/>
</dbReference>
<dbReference type="Pfam" id="PF00664">
    <property type="entry name" value="ABC_membrane"/>
    <property type="match status" value="1"/>
</dbReference>
<evidence type="ECO:0000256" key="6">
    <source>
        <dbReference type="ARBA" id="ARBA00023136"/>
    </source>
</evidence>
<evidence type="ECO:0000256" key="4">
    <source>
        <dbReference type="ARBA" id="ARBA00022840"/>
    </source>
</evidence>
<dbReference type="PANTHER" id="PTHR24221:SF654">
    <property type="entry name" value="ATP-BINDING CASSETTE SUB-FAMILY B MEMBER 6"/>
    <property type="match status" value="1"/>
</dbReference>
<dbReference type="SUPFAM" id="SSF90123">
    <property type="entry name" value="ABC transporter transmembrane region"/>
    <property type="match status" value="1"/>
</dbReference>
<keyword evidence="2 7" id="KW-0812">Transmembrane</keyword>
<keyword evidence="11" id="KW-1185">Reference proteome</keyword>
<evidence type="ECO:0000256" key="2">
    <source>
        <dbReference type="ARBA" id="ARBA00022692"/>
    </source>
</evidence>
<dbReference type="Gene3D" id="3.40.50.300">
    <property type="entry name" value="P-loop containing nucleotide triphosphate hydrolases"/>
    <property type="match status" value="1"/>
</dbReference>
<dbReference type="GO" id="GO:0045454">
    <property type="term" value="P:cell redox homeostasis"/>
    <property type="evidence" value="ECO:0007669"/>
    <property type="project" value="InterPro"/>
</dbReference>
<dbReference type="Pfam" id="PF00005">
    <property type="entry name" value="ABC_tran"/>
    <property type="match status" value="1"/>
</dbReference>
<comment type="subcellular location">
    <subcellularLocation>
        <location evidence="1">Cell membrane</location>
        <topology evidence="1">Multi-pass membrane protein</topology>
    </subcellularLocation>
</comment>
<keyword evidence="5 7" id="KW-1133">Transmembrane helix</keyword>
<proteinExistence type="predicted"/>
<evidence type="ECO:0000256" key="1">
    <source>
        <dbReference type="ARBA" id="ARBA00004651"/>
    </source>
</evidence>
<dbReference type="Proteomes" id="UP001138997">
    <property type="component" value="Unassembled WGS sequence"/>
</dbReference>
<dbReference type="InterPro" id="IPR014223">
    <property type="entry name" value="ABC_CydC/D"/>
</dbReference>
<dbReference type="InterPro" id="IPR027417">
    <property type="entry name" value="P-loop_NTPase"/>
</dbReference>
<feature type="transmembrane region" description="Helical" evidence="7">
    <location>
        <begin position="53"/>
        <end position="72"/>
    </location>
</feature>
<comment type="caution">
    <text evidence="10">The sequence shown here is derived from an EMBL/GenBank/DDBJ whole genome shotgun (WGS) entry which is preliminary data.</text>
</comment>
<reference evidence="10" key="1">
    <citation type="submission" date="2021-11" db="EMBL/GenBank/DDBJ databases">
        <title>Streptomyces corallinus and Kineosporia corallina sp. nov., two new coral-derived marine actinobacteria.</title>
        <authorList>
            <person name="Buangrab K."/>
            <person name="Sutthacheep M."/>
            <person name="Yeemin T."/>
            <person name="Harunari E."/>
            <person name="Igarashi Y."/>
            <person name="Sripreechasak P."/>
            <person name="Kanchanasin P."/>
            <person name="Tanasupawat S."/>
            <person name="Phongsopitanun W."/>
        </authorList>
    </citation>
    <scope>NUCLEOTIDE SEQUENCE</scope>
    <source>
        <strain evidence="10">JCM 31032</strain>
    </source>
</reference>
<feature type="transmembrane region" description="Helical" evidence="7">
    <location>
        <begin position="240"/>
        <end position="268"/>
    </location>
</feature>
<dbReference type="GO" id="GO:0005886">
    <property type="term" value="C:plasma membrane"/>
    <property type="evidence" value="ECO:0007669"/>
    <property type="project" value="UniProtKB-SubCell"/>
</dbReference>
<sequence length="613" mass="63599">MKALIVVLRTMRPHPWRLLLGAFTGAAAVGAAIALLGVSGWLITRAAQQPPVLFLMVAIVGVRAFGIGRGVLRYSERLISHDVALRGVVRLRETLFARLATADDTVAAGLKRGDLLARLGADADELGDVIVRGILPFITAVITGAASVVALWLILPEAGLVLAAATLVGLIAVPVLAGTGGRRDVVGTARARSEMSENVLALLDSLPELTVAGRTGERMAAIARSDDKLSRGLDRAARPAAWAAGLGSAVMSAAVLGCLMVGVHAVAAGEIREVWLAVLAFVPLALAEVIEALPAASVSLVRAAEAARRVAPLLETGADQPYVLQARPVPNSAYLGGKSLRLVRDLPGLHLRAQNLSAGWPGREPAVRGLDLDLTAGRRIAIVGPSGQGKSTLLRTLGGLLPPAGGRMMMDATDVGDGIDLVDVHTRSLRRQVHLTADDAHVFGTTVRENLRVAAKDASDEELLTALERAGLGTWIADLSEGDTKGLDVVVGDPAGPGQGAGTHLLSGGLRRRLLLARAFASGAPVLLVDEPAEHLDPSTADDLVAEVLAAPDPGRTAVVVTHRLTPLALADEVLVIDGGVVAARGTHDQLIAGYPPYRSAWAAERCETPVSS</sequence>
<dbReference type="SUPFAM" id="SSF52540">
    <property type="entry name" value="P-loop containing nucleoside triphosphate hydrolases"/>
    <property type="match status" value="1"/>
</dbReference>
<gene>
    <name evidence="10" type="primary">cydC</name>
    <name evidence="10" type="ORF">LR394_25465</name>
</gene>
<feature type="domain" description="ABC transmembrane type-1" evidence="9">
    <location>
        <begin position="19"/>
        <end position="271"/>
    </location>
</feature>
<dbReference type="PROSITE" id="PS50929">
    <property type="entry name" value="ABC_TM1F"/>
    <property type="match status" value="1"/>
</dbReference>
<name>A0A9X1NHR8_9ACTN</name>
<evidence type="ECO:0000256" key="7">
    <source>
        <dbReference type="SAM" id="Phobius"/>
    </source>
</evidence>
<accession>A0A9X1NHR8</accession>
<evidence type="ECO:0000256" key="5">
    <source>
        <dbReference type="ARBA" id="ARBA00022989"/>
    </source>
</evidence>
<dbReference type="PANTHER" id="PTHR24221">
    <property type="entry name" value="ATP-BINDING CASSETTE SUB-FAMILY B"/>
    <property type="match status" value="1"/>
</dbReference>
<dbReference type="SMART" id="SM00382">
    <property type="entry name" value="AAA"/>
    <property type="match status" value="1"/>
</dbReference>
<dbReference type="GO" id="GO:0140359">
    <property type="term" value="F:ABC-type transporter activity"/>
    <property type="evidence" value="ECO:0007669"/>
    <property type="project" value="InterPro"/>
</dbReference>
<dbReference type="Gene3D" id="1.20.1560.10">
    <property type="entry name" value="ABC transporter type 1, transmembrane domain"/>
    <property type="match status" value="1"/>
</dbReference>
<dbReference type="GO" id="GO:0016887">
    <property type="term" value="F:ATP hydrolysis activity"/>
    <property type="evidence" value="ECO:0007669"/>
    <property type="project" value="InterPro"/>
</dbReference>